<accession>A0A4Q4SRI3</accession>
<dbReference type="AlphaFoldDB" id="A0A4Q4SRI3"/>
<feature type="compositionally biased region" description="Acidic residues" evidence="1">
    <location>
        <begin position="177"/>
        <end position="190"/>
    </location>
</feature>
<sequence>MVYTRSNARIRTESAIEDIKSESESSDEDDEGIPNRLTVPPSKRSGVVTLRPQAHVRPAKRTRDEVPLSSSTSKRRRLDDQAPPSQDRGFSPTPASSLQIAPQAIDRKQPSNENSSSAAENEVSDEVISSIKSILKTRNTINQQPPREEPPSEPPSKPLVQGEWVRAADHRDSRLEDEIEVGEGSDEFAETDNSHIEGEGLVGSVQGSAIAPDDEQDAASGDLSALPDKTASLVDETRLPSARPEYPDLQQDPYEIPMSPPATMQLEKPRSASTKTCRSQRISSRNCDIGQVSSFRSPQASTSAAKDISLQIHGLHIQGDVQGRFVVDPVRITPYVEVADSEEVSEDIQTLALIKKEKWGSVKETTEGDGEEGHSDNHEQSEANDSRGREHADADAEADADDGASPFIDDRSSSIIDGMELEVESQPDIDLSVRESFSRDIELFRNRHVPYEELFEIFEGPPEDDLTTIHLHQDFLERALRLMGSKGWTGLRTNWQSRLPDMATAETTPGRSIIPLLRKLRRLYNAVPNASYLRDQNIFLAKHSDVITYYFSKIQLVVDHIRTARLEKPSRNASAINWSEEKRDEVAEEIVSLIIPTALQVLAVAWTLGDDGEGSTQFTASTAEFLMRGIGWVNRLYYPALRQLSREKEHMTTHAKKEWSAKRRKREEFGPLLEKLVDQLQHAPDMLLEKEHAERVREREREQNLRRQKRKQMQWGRDKQEREQWTREHNQRAYLSIFGKTTAPTLPSSSPSARTATTMPPPFQLVWQWSHEEKEFLFEHLRRSYPKLPDLSGYVRQELNRDLDDIKRMARDILRVMLKEACEDAGVDMSAADREIEIGDIFRSSGYSFDH</sequence>
<comment type="caution">
    <text evidence="2">The sequence shown here is derived from an EMBL/GenBank/DDBJ whole genome shotgun (WGS) entry which is preliminary data.</text>
</comment>
<feature type="compositionally biased region" description="Basic and acidic residues" evidence="1">
    <location>
        <begin position="166"/>
        <end position="176"/>
    </location>
</feature>
<evidence type="ECO:0000256" key="1">
    <source>
        <dbReference type="SAM" id="MobiDB-lite"/>
    </source>
</evidence>
<feature type="compositionally biased region" description="Basic and acidic residues" evidence="1">
    <location>
        <begin position="361"/>
        <end position="394"/>
    </location>
</feature>
<dbReference type="OrthoDB" id="5236024at2759"/>
<proteinExistence type="predicted"/>
<dbReference type="EMBL" id="QJNU01001610">
    <property type="protein sequence ID" value="RYO73659.1"/>
    <property type="molecule type" value="Genomic_DNA"/>
</dbReference>
<dbReference type="Proteomes" id="UP000293360">
    <property type="component" value="Unassembled WGS sequence"/>
</dbReference>
<keyword evidence="3" id="KW-1185">Reference proteome</keyword>
<evidence type="ECO:0000313" key="2">
    <source>
        <dbReference type="EMBL" id="RYO73659.1"/>
    </source>
</evidence>
<feature type="compositionally biased region" description="Polar residues" evidence="1">
    <location>
        <begin position="130"/>
        <end position="144"/>
    </location>
</feature>
<evidence type="ECO:0000313" key="3">
    <source>
        <dbReference type="Proteomes" id="UP000293360"/>
    </source>
</evidence>
<feature type="region of interest" description="Disordered" evidence="1">
    <location>
        <begin position="690"/>
        <end position="727"/>
    </location>
</feature>
<feature type="compositionally biased region" description="Low complexity" evidence="1">
    <location>
        <begin position="111"/>
        <end position="121"/>
    </location>
</feature>
<feature type="compositionally biased region" description="Basic and acidic residues" evidence="1">
    <location>
        <begin position="716"/>
        <end position="727"/>
    </location>
</feature>
<feature type="region of interest" description="Disordered" evidence="1">
    <location>
        <begin position="1"/>
        <end position="283"/>
    </location>
</feature>
<organism evidence="2 3">
    <name type="scientific">Monosporascus ibericus</name>
    <dbReference type="NCBI Taxonomy" id="155417"/>
    <lineage>
        <taxon>Eukaryota</taxon>
        <taxon>Fungi</taxon>
        <taxon>Dikarya</taxon>
        <taxon>Ascomycota</taxon>
        <taxon>Pezizomycotina</taxon>
        <taxon>Sordariomycetes</taxon>
        <taxon>Xylariomycetidae</taxon>
        <taxon>Xylariales</taxon>
        <taxon>Xylariales incertae sedis</taxon>
        <taxon>Monosporascus</taxon>
    </lineage>
</organism>
<feature type="region of interest" description="Disordered" evidence="1">
    <location>
        <begin position="361"/>
        <end position="411"/>
    </location>
</feature>
<dbReference type="STRING" id="155417.A0A4Q4SRI3"/>
<feature type="compositionally biased region" description="Polar residues" evidence="1">
    <location>
        <begin position="271"/>
        <end position="283"/>
    </location>
</feature>
<feature type="compositionally biased region" description="Basic and acidic residues" evidence="1">
    <location>
        <begin position="690"/>
        <end position="705"/>
    </location>
</feature>
<name>A0A4Q4SRI3_9PEZI</name>
<protein>
    <submittedName>
        <fullName evidence="2">Uncharacterized protein</fullName>
    </submittedName>
</protein>
<gene>
    <name evidence="2" type="ORF">DL764_010437</name>
</gene>
<reference evidence="2 3" key="1">
    <citation type="submission" date="2018-06" db="EMBL/GenBank/DDBJ databases">
        <title>Complete Genomes of Monosporascus.</title>
        <authorList>
            <person name="Robinson A.J."/>
            <person name="Natvig D.O."/>
        </authorList>
    </citation>
    <scope>NUCLEOTIDE SEQUENCE [LARGE SCALE GENOMIC DNA]</scope>
    <source>
        <strain evidence="2 3">CBS 110550</strain>
    </source>
</reference>
<feature type="compositionally biased region" description="Basic and acidic residues" evidence="1">
    <location>
        <begin position="10"/>
        <end position="23"/>
    </location>
</feature>